<keyword evidence="3" id="KW-0479">Metal-binding</keyword>
<comment type="similarity">
    <text evidence="2">Belongs to the glycosyl hydrolase 13 family.</text>
</comment>
<evidence type="ECO:0000256" key="4">
    <source>
        <dbReference type="ARBA" id="ARBA00022729"/>
    </source>
</evidence>
<dbReference type="InterPro" id="IPR031319">
    <property type="entry name" value="A-amylase_C"/>
</dbReference>
<dbReference type="SMART" id="SM00632">
    <property type="entry name" value="Aamy_C"/>
    <property type="match status" value="1"/>
</dbReference>
<dbReference type="PROSITE" id="PS51166">
    <property type="entry name" value="CBM20"/>
    <property type="match status" value="1"/>
</dbReference>
<dbReference type="SUPFAM" id="SSF49265">
    <property type="entry name" value="Fibronectin type III"/>
    <property type="match status" value="1"/>
</dbReference>
<dbReference type="GO" id="GO:0046872">
    <property type="term" value="F:metal ion binding"/>
    <property type="evidence" value="ECO:0007669"/>
    <property type="project" value="UniProtKB-KW"/>
</dbReference>
<evidence type="ECO:0000256" key="8">
    <source>
        <dbReference type="SAM" id="Phobius"/>
    </source>
</evidence>
<dbReference type="InterPro" id="IPR014756">
    <property type="entry name" value="Ig_E-set"/>
</dbReference>
<keyword evidence="8" id="KW-1133">Transmembrane helix</keyword>
<evidence type="ECO:0000256" key="7">
    <source>
        <dbReference type="ARBA" id="ARBA00023295"/>
    </source>
</evidence>
<dbReference type="Gene3D" id="2.60.40.1080">
    <property type="match status" value="2"/>
</dbReference>
<dbReference type="Gene3D" id="2.60.40.1110">
    <property type="match status" value="2"/>
</dbReference>
<protein>
    <submittedName>
        <fullName evidence="11">Alpha-amylase family glycosyl hydrolase</fullName>
    </submittedName>
</protein>
<dbReference type="InterPro" id="IPR003343">
    <property type="entry name" value="Big_2"/>
</dbReference>
<dbReference type="CDD" id="cd02857">
    <property type="entry name" value="E_set_CDase_PDE_N"/>
    <property type="match status" value="1"/>
</dbReference>
<sequence>MRVNSVLKHKAKLSIFTVILFCLTLIPIPNNVVKAETTGDQKVKVRFLKEDNDYSGWNIWTWWPSKDGHVVEFTHKDEKGVYAVIDVPKSGELGMIIKKGEWENKATGDVKYDLSKGEKEIIITSGVLDKGNPEPKSIEYEELYKNFSNINIKVNYNRPNKDYEGWSLWNWITGGPEGKEGLFNKENEFGVETTISYTGITSDSRTIGTKGKYGNWEKEDSFERIIDLAYLDCNGNLEVYYKKDDSKTYYVKPVTNVEPPKEESPETGEIIADELVNQPGGKNKWFIAGSFQNWNNSNPETQLKHLVDGFFEYSTVLEAGKHEFKIVKNGTWDGFSNNGDNFILNLTEKTKVNFYVNEELNQVKINVPGVNGIPQYISELSNDKWPRLVGDIQEIFGEGKWSPENAKQMFVDYNFDGSVYKLQRNLPAGKFETKVAFGANWDESYGVDEGGSNLIVNTLDPADVIFTINYKGDKKLTHNYKVAEGNFDGLINKSAITFDSRSITYKKPFGAIKEESEDLTLRIGVAKDDVQVAKVELIDGNGVAKSYDMRKATTINETDYYEVIVPKTDFKGIGIWGYKFILVDGKAKLEYGDDGLSGGNGTTAEEGALPYNLTVYDKDYKTPDWMKESVVYQIFPDRFFDGNEENNRAKLLDGYRGYIDADGNLKSYDIQYYDGGVKNDPASSKVWGEWSDYPENPRHATPENKPYYPNSKTDNIWTNEFYGGDIQGIEEKLQYLKSIGISAIYLNPVAWAASNHKYDATDYKSLDPMFGQPVYNKEGDPTSGLNYEATRAFSDRVYQAFAKAAEENGIKLIADGVFNHVGDDSIYFDRYEKYPEIGAYEYWRKVWDKVNTGKSQEKAEKEVIKEFENTKNPLTDKNYSYPEDFKFTTWFKVENEWVIRDKDGNALDAKDQHYKYEGWWGYDSLPVMESKAPQEGDELAISGNHEWNNVDYRENVIGYDLTGMSDREAEKNMEYAASQRWMWMGARGWRLDVAPDVSTSTWQKFREAVKSTAGRLDVNGNVIDDPVILGEEWGVATHYLLGDQFDSVMNYQFRAALQNYIISGNAVNFNNALEVIRENYPKEAWQAMLNLVDSHDTIRNITKIDNPTWEEENTKIAPEASDNALKLQALTAIFQMGYAGAPTIYYGDEVGVTGTKDPDSRRSFPWERVLESNGEYSAVGRYSELFDVYKNAARVRNENLDLFATGELQTAYANDNVIAYARKNSEKGALLVLNQSNSDKTIEADVTGFLPEGLILKDELYGNISATVKDGKVKVKIPAQTGLMMVSNNKIVTVDKVQGLKAKAEQGKVTLTWNEVSGATKYNIYRTNLEGQKSEKVGEETNTSFIDENVVDGTRYYYYVTAIKEGGESEFSDSVTALPSFNIKSISKPNVVKDLTIGVGNKTDEIVVNINIPGLTDNSEYRGKEIPNFEARLMYYNDETSKDNANSTKLRYRADLDDGSKAYYATFEPTESGIYKYYAKATTNAGDNYTESDEASMNAIMNSEDNTAPKSPILNDILVESNRAKLNWESDGVDVEGFEVYRKEGNGEFVKVSVEDKASREFVDFTVSNDKNYTYKVTTYDKFYNRAYSEEKSVTPTLVMVDVTLRLHIPNYTPATDDIYIAGDLNGWNASGGRLTVPSGATSRDVVEYKFKMMAGKSIQYKYTRGSWGTEAFTSHNRVQNDTEDYGNWAYSSTDTNMKLTVKNQGGNSMIVDDYVLRWVDMPMMVSMPRISYGDSIEYETDKKEFTLKATVPYGVEFTINDEDINKLYTGAMDEYGNVYVEKIGLKPGMNEFKLHIEPTQETIDLPWYTDDGRAGQATKTIIMKINCTAEPEEEKPEDVKVTGISLDKTSEELNINEILELKASISPSDATNKEVTWTSSDDKIAKVDANGKVIAVGVGKVTITVTTKEGGFKATCDITVKNEEVPVVKVTGVSLDKTSLELKINESLRLKASISPADATNKDVTWTSSDEKIAKVDANGKVIAVGAGKAIITVTTKDGNFKATCEVNVKTDKEDNGTTNPIENIVEKVENPNGKNEVVIKNPSNEIRLKIKNIESIKAGNGYFEIKNGENTIVLPFSLIDKELLKEGSSIIFEMKVNEDTTIMAGIKGVKKVFEFNLFVKTGDNLVKIHNFKNGVATVTLKLTDEDLKGLNRGNLAVFYYNEETKTFEQLETTINGNEVTFKTSHFSKFIIAEKASNESGVTLPATGGNNPISGIIFGFLLVLAGTFFVFNKKNKLTIK</sequence>
<keyword evidence="8" id="KW-0472">Membrane</keyword>
<feature type="domain" description="CBM20" evidence="10">
    <location>
        <begin position="1595"/>
        <end position="1721"/>
    </location>
</feature>
<accession>A0A9X4AZP7</accession>
<dbReference type="NCBIfam" id="TIGR01167">
    <property type="entry name" value="LPXTG_anchor"/>
    <property type="match status" value="1"/>
</dbReference>
<dbReference type="InterPro" id="IPR058692">
    <property type="entry name" value="Fn3_SaeA_2nd"/>
</dbReference>
<name>A0A9X4AZP7_9CLOT</name>
<dbReference type="InterPro" id="IPR004185">
    <property type="entry name" value="Glyco_hydro_13_lg-like_dom"/>
</dbReference>
<evidence type="ECO:0000313" key="11">
    <source>
        <dbReference type="EMBL" id="MDC4239017.1"/>
    </source>
</evidence>
<dbReference type="GO" id="GO:0004553">
    <property type="term" value="F:hydrolase activity, hydrolyzing O-glycosyl compounds"/>
    <property type="evidence" value="ECO:0007669"/>
    <property type="project" value="InterPro"/>
</dbReference>
<keyword evidence="6" id="KW-0106">Calcium</keyword>
<evidence type="ECO:0000256" key="3">
    <source>
        <dbReference type="ARBA" id="ARBA00022723"/>
    </source>
</evidence>
<dbReference type="InterPro" id="IPR054409">
    <property type="entry name" value="X25_BaPul-like"/>
</dbReference>
<dbReference type="InterPro" id="IPR005323">
    <property type="entry name" value="CBM41_pullulanase"/>
</dbReference>
<dbReference type="PANTHER" id="PTHR10357">
    <property type="entry name" value="ALPHA-AMYLASE FAMILY MEMBER"/>
    <property type="match status" value="1"/>
</dbReference>
<dbReference type="Gene3D" id="2.60.40.10">
    <property type="entry name" value="Immunoglobulins"/>
    <property type="match status" value="5"/>
</dbReference>
<dbReference type="PROSITE" id="PS50853">
    <property type="entry name" value="FN3"/>
    <property type="match status" value="1"/>
</dbReference>
<dbReference type="InterPro" id="IPR017853">
    <property type="entry name" value="GH"/>
</dbReference>
<dbReference type="InterPro" id="IPR003961">
    <property type="entry name" value="FN3_dom"/>
</dbReference>
<dbReference type="Proteomes" id="UP001141183">
    <property type="component" value="Unassembled WGS sequence"/>
</dbReference>
<keyword evidence="5 11" id="KW-0378">Hydrolase</keyword>
<dbReference type="Pfam" id="PF25833">
    <property type="entry name" value="Fn3_SaeA_3rd"/>
    <property type="match status" value="1"/>
</dbReference>
<dbReference type="InterPro" id="IPR013780">
    <property type="entry name" value="Glyco_hydro_b"/>
</dbReference>
<dbReference type="GO" id="GO:2001070">
    <property type="term" value="F:starch binding"/>
    <property type="evidence" value="ECO:0007669"/>
    <property type="project" value="InterPro"/>
</dbReference>
<dbReference type="SMART" id="SM00642">
    <property type="entry name" value="Aamy"/>
    <property type="match status" value="1"/>
</dbReference>
<dbReference type="Pfam" id="PF00128">
    <property type="entry name" value="Alpha-amylase"/>
    <property type="match status" value="2"/>
</dbReference>
<gene>
    <name evidence="11" type="ORF">NE398_02375</name>
</gene>
<dbReference type="RefSeq" id="WP_272470038.1">
    <property type="nucleotide sequence ID" value="NZ_JAMRYU010000001.1"/>
</dbReference>
<dbReference type="Gene3D" id="2.60.40.1180">
    <property type="entry name" value="Golgi alpha-mannosidase II"/>
    <property type="match status" value="1"/>
</dbReference>
<dbReference type="Pfam" id="PF22058">
    <property type="entry name" value="X25_BaPul_like"/>
    <property type="match status" value="2"/>
</dbReference>
<comment type="caution">
    <text evidence="11">The sequence shown here is derived from an EMBL/GenBank/DDBJ whole genome shotgun (WGS) entry which is preliminary data.</text>
</comment>
<proteinExistence type="inferred from homology"/>
<reference evidence="11" key="1">
    <citation type="submission" date="2022-05" db="EMBL/GenBank/DDBJ databases">
        <title>Draft genome sequence of Clostridium tertium strain CP3 isolated from Peru.</title>
        <authorList>
            <person name="Hurtado R."/>
            <person name="Lima L."/>
            <person name="Sousa T."/>
            <person name="Jaiswal A.K."/>
            <person name="Tiwari S."/>
            <person name="Maturrano L."/>
            <person name="Brenig B."/>
            <person name="Azevedo V."/>
        </authorList>
    </citation>
    <scope>NUCLEOTIDE SEQUENCE</scope>
    <source>
        <strain evidence="11">CP3</strain>
    </source>
</reference>
<dbReference type="EMBL" id="JAMRYU010000001">
    <property type="protein sequence ID" value="MDC4239017.1"/>
    <property type="molecule type" value="Genomic_DNA"/>
</dbReference>
<dbReference type="SUPFAM" id="SSF49373">
    <property type="entry name" value="Invasin/intimin cell-adhesion fragments"/>
    <property type="match status" value="2"/>
</dbReference>
<dbReference type="GO" id="GO:0005975">
    <property type="term" value="P:carbohydrate metabolic process"/>
    <property type="evidence" value="ECO:0007669"/>
    <property type="project" value="InterPro"/>
</dbReference>
<dbReference type="CDD" id="cd12962">
    <property type="entry name" value="X25_BaPul_like"/>
    <property type="match status" value="1"/>
</dbReference>
<evidence type="ECO:0000259" key="10">
    <source>
        <dbReference type="PROSITE" id="PS51166"/>
    </source>
</evidence>
<feature type="transmembrane region" description="Helical" evidence="8">
    <location>
        <begin position="2214"/>
        <end position="2232"/>
    </location>
</feature>
<dbReference type="CDD" id="cd10315">
    <property type="entry name" value="CBM41_pullulanase"/>
    <property type="match status" value="2"/>
</dbReference>
<dbReference type="InterPro" id="IPR036116">
    <property type="entry name" value="FN3_sf"/>
</dbReference>
<feature type="domain" description="Fibronectin type-III" evidence="9">
    <location>
        <begin position="1293"/>
        <end position="1382"/>
    </location>
</feature>
<dbReference type="CDD" id="cd00063">
    <property type="entry name" value="FN3"/>
    <property type="match status" value="1"/>
</dbReference>
<dbReference type="InterPro" id="IPR002044">
    <property type="entry name" value="CBM20"/>
</dbReference>
<dbReference type="SMART" id="SM00635">
    <property type="entry name" value="BID_2"/>
    <property type="match status" value="2"/>
</dbReference>
<dbReference type="Gene3D" id="3.20.20.80">
    <property type="entry name" value="Glycosidases"/>
    <property type="match status" value="2"/>
</dbReference>
<dbReference type="SUPFAM" id="SSF81296">
    <property type="entry name" value="E set domains"/>
    <property type="match status" value="1"/>
</dbReference>
<dbReference type="SUPFAM" id="SSF51445">
    <property type="entry name" value="(Trans)glycosidases"/>
    <property type="match status" value="1"/>
</dbReference>
<keyword evidence="4" id="KW-0732">Signal</keyword>
<dbReference type="SUPFAM" id="SSF49452">
    <property type="entry name" value="Starch-binding domain-like"/>
    <property type="match status" value="3"/>
</dbReference>
<dbReference type="Pfam" id="PF03714">
    <property type="entry name" value="PUD"/>
    <property type="match status" value="2"/>
</dbReference>
<dbReference type="InterPro" id="IPR013783">
    <property type="entry name" value="Ig-like_fold"/>
</dbReference>
<dbReference type="PANTHER" id="PTHR10357:SF210">
    <property type="entry name" value="MALTODEXTRIN GLUCOSIDASE"/>
    <property type="match status" value="1"/>
</dbReference>
<evidence type="ECO:0000313" key="12">
    <source>
        <dbReference type="Proteomes" id="UP001141183"/>
    </source>
</evidence>
<dbReference type="InterPro" id="IPR013784">
    <property type="entry name" value="Carb-bd-like_fold"/>
</dbReference>
<keyword evidence="8" id="KW-0812">Transmembrane</keyword>
<evidence type="ECO:0000256" key="2">
    <source>
        <dbReference type="ARBA" id="ARBA00008061"/>
    </source>
</evidence>
<dbReference type="CDD" id="cd11338">
    <property type="entry name" value="AmyAc_CMD"/>
    <property type="match status" value="1"/>
</dbReference>
<dbReference type="InterPro" id="IPR006047">
    <property type="entry name" value="GH13_cat_dom"/>
</dbReference>
<comment type="cofactor">
    <cofactor evidence="1">
        <name>Ca(2+)</name>
        <dbReference type="ChEBI" id="CHEBI:29108"/>
    </cofactor>
</comment>
<keyword evidence="12" id="KW-1185">Reference proteome</keyword>
<organism evidence="11 12">
    <name type="scientific">Clostridium tertium</name>
    <dbReference type="NCBI Taxonomy" id="1559"/>
    <lineage>
        <taxon>Bacteria</taxon>
        <taxon>Bacillati</taxon>
        <taxon>Bacillota</taxon>
        <taxon>Clostridia</taxon>
        <taxon>Eubacteriales</taxon>
        <taxon>Clostridiaceae</taxon>
        <taxon>Clostridium</taxon>
    </lineage>
</organism>
<dbReference type="Pfam" id="PF02368">
    <property type="entry name" value="Big_2"/>
    <property type="match status" value="2"/>
</dbReference>
<evidence type="ECO:0000256" key="1">
    <source>
        <dbReference type="ARBA" id="ARBA00001913"/>
    </source>
</evidence>
<evidence type="ECO:0000256" key="6">
    <source>
        <dbReference type="ARBA" id="ARBA00022837"/>
    </source>
</evidence>
<keyword evidence="7" id="KW-0326">Glycosidase</keyword>
<dbReference type="InterPro" id="IPR008964">
    <property type="entry name" value="Invasin/intimin_cell_adhesion"/>
</dbReference>
<evidence type="ECO:0000259" key="9">
    <source>
        <dbReference type="PROSITE" id="PS50853"/>
    </source>
</evidence>
<evidence type="ECO:0000256" key="5">
    <source>
        <dbReference type="ARBA" id="ARBA00022801"/>
    </source>
</evidence>
<dbReference type="SUPFAM" id="SSF51011">
    <property type="entry name" value="Glycosyl hydrolase domain"/>
    <property type="match status" value="1"/>
</dbReference>